<evidence type="ECO:0000256" key="1">
    <source>
        <dbReference type="SAM" id="SignalP"/>
    </source>
</evidence>
<evidence type="ECO:0000313" key="3">
    <source>
        <dbReference type="Proteomes" id="UP000321790"/>
    </source>
</evidence>
<feature type="chain" id="PRO_5022671727" description="DUF4177 domain-containing protein" evidence="1">
    <location>
        <begin position="23"/>
        <end position="84"/>
    </location>
</feature>
<dbReference type="RefSeq" id="WP_147132194.1">
    <property type="nucleotide sequence ID" value="NZ_VOSC01000012.1"/>
</dbReference>
<accession>A0A5C7B5E8</accession>
<dbReference type="OrthoDB" id="1453156at2"/>
<keyword evidence="1" id="KW-0732">Signal</keyword>
<proteinExistence type="predicted"/>
<protein>
    <recommendedName>
        <fullName evidence="4">DUF4177 domain-containing protein</fullName>
    </recommendedName>
</protein>
<organism evidence="2 3">
    <name type="scientific">Seonamhaeicola algicola</name>
    <dbReference type="NCBI Taxonomy" id="1719036"/>
    <lineage>
        <taxon>Bacteria</taxon>
        <taxon>Pseudomonadati</taxon>
        <taxon>Bacteroidota</taxon>
        <taxon>Flavobacteriia</taxon>
        <taxon>Flavobacteriales</taxon>
        <taxon>Flavobacteriaceae</taxon>
    </lineage>
</organism>
<sequence length="84" mass="9637">MMKKLQLLFTVIMLSVVFTAKADTIKIANLNLNNPDVRKCLLESTQSEGWKLASVYLNDDNKLVYVFDKNDSTKIYTSKEVFTK</sequence>
<keyword evidence="3" id="KW-1185">Reference proteome</keyword>
<evidence type="ECO:0000313" key="2">
    <source>
        <dbReference type="EMBL" id="TXE13082.1"/>
    </source>
</evidence>
<name>A0A5C7B5E8_9FLAO</name>
<gene>
    <name evidence="2" type="ORF">FUA26_04615</name>
</gene>
<comment type="caution">
    <text evidence="2">The sequence shown here is derived from an EMBL/GenBank/DDBJ whole genome shotgun (WGS) entry which is preliminary data.</text>
</comment>
<dbReference type="EMBL" id="VOSC01000012">
    <property type="protein sequence ID" value="TXE13082.1"/>
    <property type="molecule type" value="Genomic_DNA"/>
</dbReference>
<feature type="signal peptide" evidence="1">
    <location>
        <begin position="1"/>
        <end position="22"/>
    </location>
</feature>
<dbReference type="Proteomes" id="UP000321790">
    <property type="component" value="Unassembled WGS sequence"/>
</dbReference>
<reference evidence="3" key="1">
    <citation type="submission" date="2019-08" db="EMBL/GenBank/DDBJ databases">
        <title>Seonamhaeicola sediminis sp. nov., isolated from marine sediment.</title>
        <authorList>
            <person name="Cao W.R."/>
        </authorList>
    </citation>
    <scope>NUCLEOTIDE SEQUENCE [LARGE SCALE GENOMIC DNA]</scope>
    <source>
        <strain evidence="3">Gy8</strain>
    </source>
</reference>
<dbReference type="AlphaFoldDB" id="A0A5C7B5E8"/>
<evidence type="ECO:0008006" key="4">
    <source>
        <dbReference type="Google" id="ProtNLM"/>
    </source>
</evidence>